<organism evidence="1 2">
    <name type="scientific">Strongylus vulgaris</name>
    <name type="common">Blood worm</name>
    <dbReference type="NCBI Taxonomy" id="40348"/>
    <lineage>
        <taxon>Eukaryota</taxon>
        <taxon>Metazoa</taxon>
        <taxon>Ecdysozoa</taxon>
        <taxon>Nematoda</taxon>
        <taxon>Chromadorea</taxon>
        <taxon>Rhabditida</taxon>
        <taxon>Rhabditina</taxon>
        <taxon>Rhabditomorpha</taxon>
        <taxon>Strongyloidea</taxon>
        <taxon>Strongylidae</taxon>
        <taxon>Strongylus</taxon>
    </lineage>
</organism>
<keyword evidence="2" id="KW-1185">Reference proteome</keyword>
<name>A0A3P7KMK3_STRVU</name>
<gene>
    <name evidence="1" type="ORF">SVUK_LOCUS6893</name>
</gene>
<dbReference type="OrthoDB" id="5783564at2759"/>
<evidence type="ECO:0000313" key="1">
    <source>
        <dbReference type="EMBL" id="VDM71895.1"/>
    </source>
</evidence>
<dbReference type="AlphaFoldDB" id="A0A3P7KMK3"/>
<dbReference type="EMBL" id="UYYB01022606">
    <property type="protein sequence ID" value="VDM71895.1"/>
    <property type="molecule type" value="Genomic_DNA"/>
</dbReference>
<evidence type="ECO:0000313" key="2">
    <source>
        <dbReference type="Proteomes" id="UP000270094"/>
    </source>
</evidence>
<accession>A0A3P7KMK3</accession>
<sequence length="104" mass="11201">MITRTDEVTVGAAAANACFGPAGIPDDVCLLNTLDYFFGFTQFGLSSQKIIKVALDSAEATVLRFVWTKPNCDESVAPIDGYEYQASTTPSVICFLSTQLKIPL</sequence>
<reference evidence="1 2" key="1">
    <citation type="submission" date="2018-11" db="EMBL/GenBank/DDBJ databases">
        <authorList>
            <consortium name="Pathogen Informatics"/>
        </authorList>
    </citation>
    <scope>NUCLEOTIDE SEQUENCE [LARGE SCALE GENOMIC DNA]</scope>
</reference>
<protein>
    <submittedName>
        <fullName evidence="1">Uncharacterized protein</fullName>
    </submittedName>
</protein>
<dbReference type="Proteomes" id="UP000270094">
    <property type="component" value="Unassembled WGS sequence"/>
</dbReference>
<proteinExistence type="predicted"/>